<gene>
    <name evidence="2" type="ORF">GCM10007977_022960</name>
</gene>
<reference evidence="2" key="1">
    <citation type="journal article" date="2014" name="Int. J. Syst. Evol. Microbiol.">
        <title>Complete genome sequence of Corynebacterium casei LMG S-19264T (=DSM 44701T), isolated from a smear-ripened cheese.</title>
        <authorList>
            <consortium name="US DOE Joint Genome Institute (JGI-PGF)"/>
            <person name="Walter F."/>
            <person name="Albersmeier A."/>
            <person name="Kalinowski J."/>
            <person name="Ruckert C."/>
        </authorList>
    </citation>
    <scope>NUCLEOTIDE SEQUENCE</scope>
    <source>
        <strain evidence="2">JCM 19831</strain>
    </source>
</reference>
<sequence>MRAQSLDVRTTPDGSVIIHPWGIVGEDRAAELRQLILRTVRHVRPLRLVFDLTDVGAIDPINVGTLAAACTLGDDHEVPVFVDNPQPDLADLLCSAGVPPQKLRYVS</sequence>
<name>A0A917TG89_9ACTN</name>
<dbReference type="Proteomes" id="UP000642070">
    <property type="component" value="Unassembled WGS sequence"/>
</dbReference>
<evidence type="ECO:0000259" key="1">
    <source>
        <dbReference type="PROSITE" id="PS50801"/>
    </source>
</evidence>
<dbReference type="InterPro" id="IPR036513">
    <property type="entry name" value="STAS_dom_sf"/>
</dbReference>
<keyword evidence="3" id="KW-1185">Reference proteome</keyword>
<protein>
    <recommendedName>
        <fullName evidence="1">STAS domain-containing protein</fullName>
    </recommendedName>
</protein>
<reference evidence="2" key="2">
    <citation type="submission" date="2020-09" db="EMBL/GenBank/DDBJ databases">
        <authorList>
            <person name="Sun Q."/>
            <person name="Ohkuma M."/>
        </authorList>
    </citation>
    <scope>NUCLEOTIDE SEQUENCE</scope>
    <source>
        <strain evidence="2">JCM 19831</strain>
    </source>
</reference>
<feature type="domain" description="STAS" evidence="1">
    <location>
        <begin position="13"/>
        <end position="107"/>
    </location>
</feature>
<evidence type="ECO:0000313" key="3">
    <source>
        <dbReference type="Proteomes" id="UP000642070"/>
    </source>
</evidence>
<dbReference type="RefSeq" id="WP_190249755.1">
    <property type="nucleotide sequence ID" value="NZ_BMPI01000009.1"/>
</dbReference>
<dbReference type="InterPro" id="IPR002645">
    <property type="entry name" value="STAS_dom"/>
</dbReference>
<dbReference type="SUPFAM" id="SSF52091">
    <property type="entry name" value="SpoIIaa-like"/>
    <property type="match status" value="1"/>
</dbReference>
<proteinExistence type="predicted"/>
<accession>A0A917TG89</accession>
<dbReference type="Pfam" id="PF01740">
    <property type="entry name" value="STAS"/>
    <property type="match status" value="1"/>
</dbReference>
<dbReference type="PROSITE" id="PS50801">
    <property type="entry name" value="STAS"/>
    <property type="match status" value="1"/>
</dbReference>
<dbReference type="AlphaFoldDB" id="A0A917TG89"/>
<evidence type="ECO:0000313" key="2">
    <source>
        <dbReference type="EMBL" id="GGM21257.1"/>
    </source>
</evidence>
<organism evidence="2 3">
    <name type="scientific">Dactylosporangium sucinum</name>
    <dbReference type="NCBI Taxonomy" id="1424081"/>
    <lineage>
        <taxon>Bacteria</taxon>
        <taxon>Bacillati</taxon>
        <taxon>Actinomycetota</taxon>
        <taxon>Actinomycetes</taxon>
        <taxon>Micromonosporales</taxon>
        <taxon>Micromonosporaceae</taxon>
        <taxon>Dactylosporangium</taxon>
    </lineage>
</organism>
<comment type="caution">
    <text evidence="2">The sequence shown here is derived from an EMBL/GenBank/DDBJ whole genome shotgun (WGS) entry which is preliminary data.</text>
</comment>
<dbReference type="Gene3D" id="3.30.750.24">
    <property type="entry name" value="STAS domain"/>
    <property type="match status" value="1"/>
</dbReference>
<dbReference type="EMBL" id="BMPI01000009">
    <property type="protein sequence ID" value="GGM21257.1"/>
    <property type="molecule type" value="Genomic_DNA"/>
</dbReference>